<dbReference type="InterPro" id="IPR038814">
    <property type="entry name" value="AIM11"/>
</dbReference>
<protein>
    <recommendedName>
        <fullName evidence="3 7">Altered inheritance of mitochondria protein 11</fullName>
    </recommendedName>
</protein>
<evidence type="ECO:0000256" key="3">
    <source>
        <dbReference type="ARBA" id="ARBA00021144"/>
    </source>
</evidence>
<dbReference type="EMBL" id="HG793126">
    <property type="protein sequence ID" value="CDK25509.1"/>
    <property type="molecule type" value="Genomic_DNA"/>
</dbReference>
<sequence>MVSGIDFGRLIGKTDSSALSPEVRKYNERRFRQMSLFYGCALATFICSKVAYRGVISRRYLPNFYQHNHVPPSFSFYRDALSAVTHGSLLAVSTFSMIITGSLWYFDISNAREFSFKLRNLLGGEQILEIPNEGKGFKEAMSPIMNALEAKK</sequence>
<evidence type="ECO:0000313" key="9">
    <source>
        <dbReference type="Proteomes" id="UP000019384"/>
    </source>
</evidence>
<evidence type="ECO:0000313" key="8">
    <source>
        <dbReference type="EMBL" id="CDK25509.1"/>
    </source>
</evidence>
<comment type="subcellular location">
    <subcellularLocation>
        <location evidence="1 7">Membrane</location>
        <topology evidence="1 7">Multi-pass membrane protein</topology>
    </subcellularLocation>
</comment>
<evidence type="ECO:0000256" key="2">
    <source>
        <dbReference type="ARBA" id="ARBA00008938"/>
    </source>
</evidence>
<dbReference type="GO" id="GO:0016020">
    <property type="term" value="C:membrane"/>
    <property type="evidence" value="ECO:0007669"/>
    <property type="project" value="UniProtKB-SubCell"/>
</dbReference>
<name>W6MH38_9ASCO</name>
<reference evidence="8" key="2">
    <citation type="submission" date="2014-02" db="EMBL/GenBank/DDBJ databases">
        <title>Complete DNA sequence of /Kuraishia capsulata/ illustrates novel genomic features among budding yeasts (/Saccharomycotina/).</title>
        <authorList>
            <person name="Morales L."/>
            <person name="Noel B."/>
            <person name="Porcel B."/>
            <person name="Marcet-Houben M."/>
            <person name="Hullo M-F."/>
            <person name="Sacerdot C."/>
            <person name="Tekaia F."/>
            <person name="Leh-Louis V."/>
            <person name="Despons L."/>
            <person name="Khanna V."/>
            <person name="Aury J-M."/>
            <person name="Barbe V."/>
            <person name="Couloux A."/>
            <person name="Labadie K."/>
            <person name="Pelletier E."/>
            <person name="Souciet J-L."/>
            <person name="Boekhout T."/>
            <person name="Gabaldon T."/>
            <person name="Wincker P."/>
            <person name="Dujon B."/>
        </authorList>
    </citation>
    <scope>NUCLEOTIDE SEQUENCE</scope>
    <source>
        <strain evidence="8">CBS 1993</strain>
    </source>
</reference>
<accession>W6MH38</accession>
<dbReference type="OrthoDB" id="4088121at2759"/>
<evidence type="ECO:0000256" key="4">
    <source>
        <dbReference type="ARBA" id="ARBA00022692"/>
    </source>
</evidence>
<dbReference type="Proteomes" id="UP000019384">
    <property type="component" value="Unassembled WGS sequence"/>
</dbReference>
<dbReference type="AlphaFoldDB" id="W6MH38"/>
<dbReference type="STRING" id="1382522.W6MH38"/>
<feature type="transmembrane region" description="Helical" evidence="7">
    <location>
        <begin position="34"/>
        <end position="52"/>
    </location>
</feature>
<comment type="similarity">
    <text evidence="2 7">Belongs to the AIM11 family.</text>
</comment>
<evidence type="ECO:0000256" key="6">
    <source>
        <dbReference type="ARBA" id="ARBA00023136"/>
    </source>
</evidence>
<gene>
    <name evidence="7" type="primary">AIM11</name>
    <name evidence="8" type="ORF">KUCA_T00001479001</name>
</gene>
<dbReference type="HOGENOM" id="CLU_118700_0_0_1"/>
<evidence type="ECO:0000256" key="5">
    <source>
        <dbReference type="ARBA" id="ARBA00022989"/>
    </source>
</evidence>
<reference evidence="8" key="1">
    <citation type="submission" date="2013-12" db="EMBL/GenBank/DDBJ databases">
        <authorList>
            <person name="Genoscope - CEA"/>
        </authorList>
    </citation>
    <scope>NUCLEOTIDE SEQUENCE</scope>
    <source>
        <strain evidence="8">CBS 1993</strain>
    </source>
</reference>
<dbReference type="GO" id="GO:0005739">
    <property type="term" value="C:mitochondrion"/>
    <property type="evidence" value="ECO:0007669"/>
    <property type="project" value="TreeGrafter"/>
</dbReference>
<keyword evidence="4 7" id="KW-0812">Transmembrane</keyword>
<organism evidence="8 9">
    <name type="scientific">Kuraishia capsulata CBS 1993</name>
    <dbReference type="NCBI Taxonomy" id="1382522"/>
    <lineage>
        <taxon>Eukaryota</taxon>
        <taxon>Fungi</taxon>
        <taxon>Dikarya</taxon>
        <taxon>Ascomycota</taxon>
        <taxon>Saccharomycotina</taxon>
        <taxon>Pichiomycetes</taxon>
        <taxon>Pichiales</taxon>
        <taxon>Pichiaceae</taxon>
        <taxon>Kuraishia</taxon>
    </lineage>
</organism>
<dbReference type="PANTHER" id="PTHR39136">
    <property type="entry name" value="ALTERED INHERITANCE OF MITOCHONDRIA PROTEIN 11"/>
    <property type="match status" value="1"/>
</dbReference>
<keyword evidence="5 7" id="KW-1133">Transmembrane helix</keyword>
<keyword evidence="6 7" id="KW-0472">Membrane</keyword>
<keyword evidence="9" id="KW-1185">Reference proteome</keyword>
<feature type="transmembrane region" description="Helical" evidence="7">
    <location>
        <begin position="83"/>
        <end position="106"/>
    </location>
</feature>
<proteinExistence type="inferred from homology"/>
<dbReference type="PANTHER" id="PTHR39136:SF1">
    <property type="entry name" value="ALTERED INHERITANCE OF MITOCHONDRIA PROTEIN 11"/>
    <property type="match status" value="1"/>
</dbReference>
<evidence type="ECO:0000256" key="1">
    <source>
        <dbReference type="ARBA" id="ARBA00004141"/>
    </source>
</evidence>
<evidence type="ECO:0000256" key="7">
    <source>
        <dbReference type="RuleBase" id="RU367098"/>
    </source>
</evidence>